<organism evidence="2 3">
    <name type="scientific">Candidatus Nomurabacteria bacterium GW2011_GWB1_37_5</name>
    <dbReference type="NCBI Taxonomy" id="1618742"/>
    <lineage>
        <taxon>Bacteria</taxon>
        <taxon>Candidatus Nomuraibacteriota</taxon>
    </lineage>
</organism>
<keyword evidence="1" id="KW-0472">Membrane</keyword>
<comment type="caution">
    <text evidence="2">The sequence shown here is derived from an EMBL/GenBank/DDBJ whole genome shotgun (WGS) entry which is preliminary data.</text>
</comment>
<evidence type="ECO:0000256" key="1">
    <source>
        <dbReference type="SAM" id="Phobius"/>
    </source>
</evidence>
<dbReference type="Proteomes" id="UP000033876">
    <property type="component" value="Unassembled WGS sequence"/>
</dbReference>
<keyword evidence="1" id="KW-0812">Transmembrane</keyword>
<protein>
    <submittedName>
        <fullName evidence="2">Uncharacterized protein</fullName>
    </submittedName>
</protein>
<feature type="transmembrane region" description="Helical" evidence="1">
    <location>
        <begin position="78"/>
        <end position="97"/>
    </location>
</feature>
<dbReference type="EMBL" id="LBTF01000015">
    <property type="protein sequence ID" value="KKQ35415.1"/>
    <property type="molecule type" value="Genomic_DNA"/>
</dbReference>
<keyword evidence="1" id="KW-1133">Transmembrane helix</keyword>
<accession>A0A0G0HA48</accession>
<evidence type="ECO:0000313" key="3">
    <source>
        <dbReference type="Proteomes" id="UP000033876"/>
    </source>
</evidence>
<sequence length="108" mass="12141">MFRCNNLDQFISQTKLNKKFKVVLAVLGFLIFLGGLGIVSGIFVKASVILIAVFLLITSFTVHNFWSVADPHLRMFHMINFFTNMALLGGNLMFLSIPEPWAYSIIIG</sequence>
<reference evidence="2 3" key="1">
    <citation type="journal article" date="2015" name="Nature">
        <title>rRNA introns, odd ribosomes, and small enigmatic genomes across a large radiation of phyla.</title>
        <authorList>
            <person name="Brown C.T."/>
            <person name="Hug L.A."/>
            <person name="Thomas B.C."/>
            <person name="Sharon I."/>
            <person name="Castelle C.J."/>
            <person name="Singh A."/>
            <person name="Wilkins M.J."/>
            <person name="Williams K.H."/>
            <person name="Banfield J.F."/>
        </authorList>
    </citation>
    <scope>NUCLEOTIDE SEQUENCE [LARGE SCALE GENOMIC DNA]</scope>
</reference>
<feature type="transmembrane region" description="Helical" evidence="1">
    <location>
        <begin position="48"/>
        <end position="66"/>
    </location>
</feature>
<proteinExistence type="predicted"/>
<dbReference type="AlphaFoldDB" id="A0A0G0HA48"/>
<evidence type="ECO:0000313" key="2">
    <source>
        <dbReference type="EMBL" id="KKQ35415.1"/>
    </source>
</evidence>
<feature type="transmembrane region" description="Helical" evidence="1">
    <location>
        <begin position="20"/>
        <end position="42"/>
    </location>
</feature>
<name>A0A0G0HA48_9BACT</name>
<gene>
    <name evidence="2" type="ORF">US50_C0015G0007</name>
</gene>